<evidence type="ECO:0000313" key="2">
    <source>
        <dbReference type="Proteomes" id="UP001605036"/>
    </source>
</evidence>
<accession>A0ABD1XDQ7</accession>
<keyword evidence="2" id="KW-1185">Reference proteome</keyword>
<gene>
    <name evidence="1" type="ORF">R1flu_007942</name>
</gene>
<sequence>MFAVGKLSRVGHTKIRFLVGSSTTSRLKSHCTRHLNRGLHQLHHCFRAGPRGLG</sequence>
<protein>
    <submittedName>
        <fullName evidence="1">Uncharacterized protein</fullName>
    </submittedName>
</protein>
<dbReference type="EMBL" id="JBHFFA010000155">
    <property type="protein sequence ID" value="KAL2602972.1"/>
    <property type="molecule type" value="Genomic_DNA"/>
</dbReference>
<dbReference type="AlphaFoldDB" id="A0ABD1XDQ7"/>
<comment type="caution">
    <text evidence="1">The sequence shown here is derived from an EMBL/GenBank/DDBJ whole genome shotgun (WGS) entry which is preliminary data.</text>
</comment>
<name>A0ABD1XDQ7_9MARC</name>
<evidence type="ECO:0000313" key="1">
    <source>
        <dbReference type="EMBL" id="KAL2602972.1"/>
    </source>
</evidence>
<reference evidence="1 2" key="1">
    <citation type="submission" date="2024-09" db="EMBL/GenBank/DDBJ databases">
        <title>Chromosome-scale assembly of Riccia fluitans.</title>
        <authorList>
            <person name="Paukszto L."/>
            <person name="Sawicki J."/>
            <person name="Karawczyk K."/>
            <person name="Piernik-Szablinska J."/>
            <person name="Szczecinska M."/>
            <person name="Mazdziarz M."/>
        </authorList>
    </citation>
    <scope>NUCLEOTIDE SEQUENCE [LARGE SCALE GENOMIC DNA]</scope>
    <source>
        <strain evidence="1">Rf_01</strain>
        <tissue evidence="1">Aerial parts of the thallus</tissue>
    </source>
</reference>
<proteinExistence type="predicted"/>
<feature type="non-terminal residue" evidence="1">
    <location>
        <position position="54"/>
    </location>
</feature>
<organism evidence="1 2">
    <name type="scientific">Riccia fluitans</name>
    <dbReference type="NCBI Taxonomy" id="41844"/>
    <lineage>
        <taxon>Eukaryota</taxon>
        <taxon>Viridiplantae</taxon>
        <taxon>Streptophyta</taxon>
        <taxon>Embryophyta</taxon>
        <taxon>Marchantiophyta</taxon>
        <taxon>Marchantiopsida</taxon>
        <taxon>Marchantiidae</taxon>
        <taxon>Marchantiales</taxon>
        <taxon>Ricciaceae</taxon>
        <taxon>Riccia</taxon>
    </lineage>
</organism>
<dbReference type="Proteomes" id="UP001605036">
    <property type="component" value="Unassembled WGS sequence"/>
</dbReference>